<evidence type="ECO:0000313" key="3">
    <source>
        <dbReference type="Proteomes" id="UP000199202"/>
    </source>
</evidence>
<dbReference type="RefSeq" id="WP_143043909.1">
    <property type="nucleotide sequence ID" value="NZ_FNDJ01000014.1"/>
</dbReference>
<reference evidence="2 3" key="1">
    <citation type="submission" date="2016-10" db="EMBL/GenBank/DDBJ databases">
        <authorList>
            <person name="de Groot N.N."/>
        </authorList>
    </citation>
    <scope>NUCLEOTIDE SEQUENCE [LARGE SCALE GENOMIC DNA]</scope>
    <source>
        <strain evidence="2 3">CGMCC 4.6533</strain>
    </source>
</reference>
<gene>
    <name evidence="2" type="ORF">SAMN05421869_11472</name>
</gene>
<evidence type="ECO:0000313" key="2">
    <source>
        <dbReference type="EMBL" id="SDK14271.1"/>
    </source>
</evidence>
<dbReference type="STRING" id="633440.SAMN05421869_11472"/>
<feature type="transmembrane region" description="Helical" evidence="1">
    <location>
        <begin position="64"/>
        <end position="85"/>
    </location>
</feature>
<keyword evidence="1" id="KW-0472">Membrane</keyword>
<evidence type="ECO:0000256" key="1">
    <source>
        <dbReference type="SAM" id="Phobius"/>
    </source>
</evidence>
<accession>A0A1G8ZGT5</accession>
<proteinExistence type="predicted"/>
<keyword evidence="1" id="KW-0812">Transmembrane</keyword>
<dbReference type="OrthoDB" id="3534889at2"/>
<dbReference type="AlphaFoldDB" id="A0A1G8ZGT5"/>
<dbReference type="EMBL" id="FNDJ01000014">
    <property type="protein sequence ID" value="SDK14271.1"/>
    <property type="molecule type" value="Genomic_DNA"/>
</dbReference>
<keyword evidence="1" id="KW-1133">Transmembrane helix</keyword>
<name>A0A1G8ZGT5_9ACTN</name>
<sequence length="196" mass="20466">MRAQMNRKTARVNRWGLAVVGLVLTILGGLALARALGAFPGSWSAGTPIAGGDVAGFFAGASPWIWWAVALVAIVIALLALRWLFVQGRRQAHGVVRVERSPAGVTEVAAGGMADAVATDAAAGPSVLNADADVSGPAPHVRLRMAADEKAPMAELTGHLSTVTLAHLRDALERDHVPVVARVSLEPSPSQHRMVR</sequence>
<dbReference type="Proteomes" id="UP000199202">
    <property type="component" value="Unassembled WGS sequence"/>
</dbReference>
<organism evidence="2 3">
    <name type="scientific">Nonomuraea jiangxiensis</name>
    <dbReference type="NCBI Taxonomy" id="633440"/>
    <lineage>
        <taxon>Bacteria</taxon>
        <taxon>Bacillati</taxon>
        <taxon>Actinomycetota</taxon>
        <taxon>Actinomycetes</taxon>
        <taxon>Streptosporangiales</taxon>
        <taxon>Streptosporangiaceae</taxon>
        <taxon>Nonomuraea</taxon>
    </lineage>
</organism>
<protein>
    <recommendedName>
        <fullName evidence="4">Alkaline shock response membrane anchor protein AmaP</fullName>
    </recommendedName>
</protein>
<keyword evidence="3" id="KW-1185">Reference proteome</keyword>
<evidence type="ECO:0008006" key="4">
    <source>
        <dbReference type="Google" id="ProtNLM"/>
    </source>
</evidence>